<evidence type="ECO:0000313" key="1">
    <source>
        <dbReference type="EMBL" id="MDT6986639.1"/>
    </source>
</evidence>
<sequence>MRTDSRTRVSLRSWLILAVPVVGLLVLTYSATAPEPGAAVAWQAAAEPLRDSPLASGGTAQLAKCGVNEWQRPEPRGKGEGSEDPQLVITSWGYYDPGPKMPGELRYTVRAAVRTDNRPLVLDAPVAEGRVTLDFYGPHGEGVRASARGLTATVVDSGPTGKPVDVPASGRFRVDPGEQLLLEVELPAGAVCPGHDLSDIGKCSDEHSNDALDCPTLTLTLSDPAIRAYRAGTADGDTAASFSDRLVAVFPEWNVDQV</sequence>
<proteinExistence type="predicted"/>
<name>A0ABU3JXG3_9ACTN</name>
<comment type="caution">
    <text evidence="1">The sequence shown here is derived from an EMBL/GenBank/DDBJ whole genome shotgun (WGS) entry which is preliminary data.</text>
</comment>
<dbReference type="RefSeq" id="WP_394305103.1">
    <property type="nucleotide sequence ID" value="NZ_JASKMA010000020.1"/>
</dbReference>
<keyword evidence="2" id="KW-1185">Reference proteome</keyword>
<protein>
    <recommendedName>
        <fullName evidence="3">Secreted protein</fullName>
    </recommendedName>
</protein>
<evidence type="ECO:0000313" key="2">
    <source>
        <dbReference type="Proteomes" id="UP001249760"/>
    </source>
</evidence>
<reference evidence="1 2" key="1">
    <citation type="submission" date="2023-05" db="EMBL/GenBank/DDBJ databases">
        <title>Streptomyces fuscus sp. nov., a brown-black pigment producing actinomyces isolated from dry sand of Sea duck farm.</title>
        <authorList>
            <person name="Xie J."/>
            <person name="Shen N."/>
        </authorList>
    </citation>
    <scope>NUCLEOTIDE SEQUENCE [LARGE SCALE GENOMIC DNA]</scope>
    <source>
        <strain evidence="1 2">CGMCC 4.1745</strain>
    </source>
</reference>
<accession>A0ABU3JXG3</accession>
<dbReference type="Proteomes" id="UP001249760">
    <property type="component" value="Unassembled WGS sequence"/>
</dbReference>
<organism evidence="1 2">
    <name type="scientific">Streptomyces lusitanus</name>
    <dbReference type="NCBI Taxonomy" id="68232"/>
    <lineage>
        <taxon>Bacteria</taxon>
        <taxon>Bacillati</taxon>
        <taxon>Actinomycetota</taxon>
        <taxon>Actinomycetes</taxon>
        <taxon>Kitasatosporales</taxon>
        <taxon>Streptomycetaceae</taxon>
        <taxon>Streptomyces</taxon>
    </lineage>
</organism>
<evidence type="ECO:0008006" key="3">
    <source>
        <dbReference type="Google" id="ProtNLM"/>
    </source>
</evidence>
<gene>
    <name evidence="1" type="ORF">QNO04_24625</name>
</gene>
<dbReference type="EMBL" id="JASKMA010000020">
    <property type="protein sequence ID" value="MDT6986639.1"/>
    <property type="molecule type" value="Genomic_DNA"/>
</dbReference>